<sequence length="166" mass="18591">MCNLRAACKGAGNLDQLAELLVQIHGELVSQEFDQLLILRASGNTALSSPCWYLLAIMRRVVNYHSSWFGQQQVELLMHLVSQVLQLAVVLTQLEVPQECLRREMPPRRRGRCRGQFQDVSRGILYLPICVGFAIDIEEGLRSRRSRARPQGAQGGRPVVHGAQSS</sequence>
<keyword evidence="3" id="KW-1185">Reference proteome</keyword>
<feature type="region of interest" description="Disordered" evidence="1">
    <location>
        <begin position="145"/>
        <end position="166"/>
    </location>
</feature>
<evidence type="ECO:0000313" key="2">
    <source>
        <dbReference type="EMBL" id="KZV40684.1"/>
    </source>
</evidence>
<gene>
    <name evidence="2" type="ORF">F511_33417</name>
</gene>
<name>A0A2Z7C1B6_9LAMI</name>
<dbReference type="EMBL" id="KQ999887">
    <property type="protein sequence ID" value="KZV40684.1"/>
    <property type="molecule type" value="Genomic_DNA"/>
</dbReference>
<organism evidence="2 3">
    <name type="scientific">Dorcoceras hygrometricum</name>
    <dbReference type="NCBI Taxonomy" id="472368"/>
    <lineage>
        <taxon>Eukaryota</taxon>
        <taxon>Viridiplantae</taxon>
        <taxon>Streptophyta</taxon>
        <taxon>Embryophyta</taxon>
        <taxon>Tracheophyta</taxon>
        <taxon>Spermatophyta</taxon>
        <taxon>Magnoliopsida</taxon>
        <taxon>eudicotyledons</taxon>
        <taxon>Gunneridae</taxon>
        <taxon>Pentapetalae</taxon>
        <taxon>asterids</taxon>
        <taxon>lamiids</taxon>
        <taxon>Lamiales</taxon>
        <taxon>Gesneriaceae</taxon>
        <taxon>Didymocarpoideae</taxon>
        <taxon>Trichosporeae</taxon>
        <taxon>Loxocarpinae</taxon>
        <taxon>Dorcoceras</taxon>
    </lineage>
</organism>
<protein>
    <submittedName>
        <fullName evidence="2">Uncharacterized protein</fullName>
    </submittedName>
</protein>
<dbReference type="AlphaFoldDB" id="A0A2Z7C1B6"/>
<accession>A0A2Z7C1B6</accession>
<proteinExistence type="predicted"/>
<dbReference type="Proteomes" id="UP000250235">
    <property type="component" value="Unassembled WGS sequence"/>
</dbReference>
<evidence type="ECO:0000313" key="3">
    <source>
        <dbReference type="Proteomes" id="UP000250235"/>
    </source>
</evidence>
<reference evidence="2 3" key="1">
    <citation type="journal article" date="2015" name="Proc. Natl. Acad. Sci. U.S.A.">
        <title>The resurrection genome of Boea hygrometrica: A blueprint for survival of dehydration.</title>
        <authorList>
            <person name="Xiao L."/>
            <person name="Yang G."/>
            <person name="Zhang L."/>
            <person name="Yang X."/>
            <person name="Zhao S."/>
            <person name="Ji Z."/>
            <person name="Zhou Q."/>
            <person name="Hu M."/>
            <person name="Wang Y."/>
            <person name="Chen M."/>
            <person name="Xu Y."/>
            <person name="Jin H."/>
            <person name="Xiao X."/>
            <person name="Hu G."/>
            <person name="Bao F."/>
            <person name="Hu Y."/>
            <person name="Wan P."/>
            <person name="Li L."/>
            <person name="Deng X."/>
            <person name="Kuang T."/>
            <person name="Xiang C."/>
            <person name="Zhu J.K."/>
            <person name="Oliver M.J."/>
            <person name="He Y."/>
        </authorList>
    </citation>
    <scope>NUCLEOTIDE SEQUENCE [LARGE SCALE GENOMIC DNA]</scope>
    <source>
        <strain evidence="3">cv. XS01</strain>
    </source>
</reference>
<evidence type="ECO:0000256" key="1">
    <source>
        <dbReference type="SAM" id="MobiDB-lite"/>
    </source>
</evidence>